<protein>
    <submittedName>
        <fullName evidence="8">FtsX-like permease family protein</fullName>
    </submittedName>
</protein>
<feature type="transmembrane region" description="Helical" evidence="6">
    <location>
        <begin position="395"/>
        <end position="420"/>
    </location>
</feature>
<sequence>MWPTIVAAREWISWYFWLRRRPARRAELAGLRGWVADLVLGVRLAVGGGRSSWARLALTAVGVGLGVTVLLLASSIGPARDAKALRASASTMELGAPDPGRAGLKVRQLTIDWHGQRVLGAELAPTGDGAPKPAGVQRIPAPGELLVSPALADLLDSGDAAGLRAQFPERIVGIIGDDGLRRPKELLFYAGLAPNHLAGAVDVRGFGDHRTPPDIPPTYRLLLVAVTVALLVPLGIFVLVATRIGASARAQRLAAIRLAGAGRAQTGRIASGESLAGSVLGVFVGVALFFAARPLVRFVEVEQVGYFPTDLLPDPVLGGLVVLAVPVVAVLAALAALHGIDVGPLGLVRGAEPVARRVRWRVALVVGGVLVLLLPRSVTSEHGWQGFGGTGDNTLTAVGIALVLAGAAALLPWLLGLVAARWRPAGVAALLGVRQLRFDTAGARVLSGVVVVLAGGLALQALLASGAQVYGAIDQRIAEDGSTRGRVALYLDPHTEVRAVEESVGLVGGLGRVSEFREFYSADGGLGRLISTDCAELVDLVGVPDCRPGAVYRVRGGAAIQPGTAFRLVKSGDPTQRVDWVARAYTEVSRPGRNVDEHLSDGTLLVAAGADPAMDGVQPGKLIARGDPSAEFVDRLVAATARVDRAVRPYSPGISAQVALFDSLRGGVLGGSALVTLLAVVSLAVSAVDQVGERRRQVAVLVATGVPRRTLALAALWQNAVAMGIGVALAVPVGSGIAYLVVLALSRTQSAVNAFDHVDIGWPDVGLTVGAATVLVLVVTALTLPALRGAVRQDSLRSE</sequence>
<evidence type="ECO:0000256" key="5">
    <source>
        <dbReference type="ARBA" id="ARBA00023136"/>
    </source>
</evidence>
<evidence type="ECO:0000313" key="9">
    <source>
        <dbReference type="Proteomes" id="UP000323454"/>
    </source>
</evidence>
<feature type="transmembrane region" description="Helical" evidence="6">
    <location>
        <begin position="667"/>
        <end position="688"/>
    </location>
</feature>
<reference evidence="8 9" key="2">
    <citation type="submission" date="2019-09" db="EMBL/GenBank/DDBJ databases">
        <authorList>
            <person name="Jin C."/>
        </authorList>
    </citation>
    <scope>NUCLEOTIDE SEQUENCE [LARGE SCALE GENOMIC DNA]</scope>
    <source>
        <strain evidence="8 9">AN110305</strain>
    </source>
</reference>
<proteinExistence type="predicted"/>
<dbReference type="GO" id="GO:0005886">
    <property type="term" value="C:plasma membrane"/>
    <property type="evidence" value="ECO:0007669"/>
    <property type="project" value="UniProtKB-SubCell"/>
</dbReference>
<dbReference type="EMBL" id="VUOB01000010">
    <property type="protein sequence ID" value="KAA2264962.1"/>
    <property type="molecule type" value="Genomic_DNA"/>
</dbReference>
<evidence type="ECO:0000256" key="2">
    <source>
        <dbReference type="ARBA" id="ARBA00022475"/>
    </source>
</evidence>
<feature type="domain" description="ABC3 transporter permease C-terminal" evidence="7">
    <location>
        <begin position="228"/>
        <end position="337"/>
    </location>
</feature>
<keyword evidence="9" id="KW-1185">Reference proteome</keyword>
<organism evidence="8 9">
    <name type="scientific">Solihabitans fulvus</name>
    <dbReference type="NCBI Taxonomy" id="1892852"/>
    <lineage>
        <taxon>Bacteria</taxon>
        <taxon>Bacillati</taxon>
        <taxon>Actinomycetota</taxon>
        <taxon>Actinomycetes</taxon>
        <taxon>Pseudonocardiales</taxon>
        <taxon>Pseudonocardiaceae</taxon>
        <taxon>Solihabitans</taxon>
    </lineage>
</organism>
<dbReference type="InterPro" id="IPR003838">
    <property type="entry name" value="ABC3_permease_C"/>
</dbReference>
<feature type="transmembrane region" description="Helical" evidence="6">
    <location>
        <begin position="186"/>
        <end position="207"/>
    </location>
</feature>
<evidence type="ECO:0000259" key="7">
    <source>
        <dbReference type="Pfam" id="PF02687"/>
    </source>
</evidence>
<dbReference type="Proteomes" id="UP000323454">
    <property type="component" value="Unassembled WGS sequence"/>
</dbReference>
<feature type="transmembrane region" description="Helical" evidence="6">
    <location>
        <begin position="52"/>
        <end position="73"/>
    </location>
</feature>
<keyword evidence="3 6" id="KW-0812">Transmembrane</keyword>
<dbReference type="Pfam" id="PF02687">
    <property type="entry name" value="FtsX"/>
    <property type="match status" value="2"/>
</dbReference>
<feature type="transmembrane region" description="Helical" evidence="6">
    <location>
        <begin position="275"/>
        <end position="296"/>
    </location>
</feature>
<evidence type="ECO:0000256" key="3">
    <source>
        <dbReference type="ARBA" id="ARBA00022692"/>
    </source>
</evidence>
<keyword evidence="5 6" id="KW-0472">Membrane</keyword>
<gene>
    <name evidence="8" type="ORF">F0L68_07435</name>
</gene>
<feature type="transmembrane region" description="Helical" evidence="6">
    <location>
        <begin position="316"/>
        <end position="337"/>
    </location>
</feature>
<feature type="transmembrane region" description="Helical" evidence="6">
    <location>
        <begin position="358"/>
        <end position="375"/>
    </location>
</feature>
<feature type="domain" description="ABC3 transporter permease C-terminal" evidence="7">
    <location>
        <begin position="672"/>
        <end position="786"/>
    </location>
</feature>
<feature type="transmembrane region" description="Helical" evidence="6">
    <location>
        <begin position="441"/>
        <end position="463"/>
    </location>
</feature>
<keyword evidence="4 6" id="KW-1133">Transmembrane helix</keyword>
<evidence type="ECO:0000256" key="1">
    <source>
        <dbReference type="ARBA" id="ARBA00004651"/>
    </source>
</evidence>
<feature type="transmembrane region" description="Helical" evidence="6">
    <location>
        <begin position="765"/>
        <end position="787"/>
    </location>
</feature>
<accession>A0A5B2XQ09</accession>
<comment type="subcellular location">
    <subcellularLocation>
        <location evidence="1">Cell membrane</location>
        <topology evidence="1">Multi-pass membrane protein</topology>
    </subcellularLocation>
</comment>
<evidence type="ECO:0000313" key="8">
    <source>
        <dbReference type="EMBL" id="KAA2264962.1"/>
    </source>
</evidence>
<feature type="transmembrane region" description="Helical" evidence="6">
    <location>
        <begin position="29"/>
        <end position="46"/>
    </location>
</feature>
<comment type="caution">
    <text evidence="8">The sequence shown here is derived from an EMBL/GenBank/DDBJ whole genome shotgun (WGS) entry which is preliminary data.</text>
</comment>
<feature type="transmembrane region" description="Helical" evidence="6">
    <location>
        <begin position="720"/>
        <end position="745"/>
    </location>
</feature>
<evidence type="ECO:0000256" key="6">
    <source>
        <dbReference type="SAM" id="Phobius"/>
    </source>
</evidence>
<feature type="transmembrane region" description="Helical" evidence="6">
    <location>
        <begin position="219"/>
        <end position="242"/>
    </location>
</feature>
<dbReference type="OrthoDB" id="3654456at2"/>
<name>A0A5B2XQ09_9PSEU</name>
<keyword evidence="2" id="KW-1003">Cell membrane</keyword>
<reference evidence="8 9" key="1">
    <citation type="submission" date="2019-09" db="EMBL/GenBank/DDBJ databases">
        <title>Goodfellowia gen. nov., a new genus of the Pseudonocardineae related to Actinoalloteichus, containing Goodfellowia coeruleoviolacea gen. nov., comb. nov. gen. nov., comb. nov.</title>
        <authorList>
            <person name="Labeda D."/>
        </authorList>
    </citation>
    <scope>NUCLEOTIDE SEQUENCE [LARGE SCALE GENOMIC DNA]</scope>
    <source>
        <strain evidence="8 9">AN110305</strain>
    </source>
</reference>
<evidence type="ECO:0000256" key="4">
    <source>
        <dbReference type="ARBA" id="ARBA00022989"/>
    </source>
</evidence>
<dbReference type="AlphaFoldDB" id="A0A5B2XQ09"/>